<evidence type="ECO:0000256" key="1">
    <source>
        <dbReference type="SAM" id="Phobius"/>
    </source>
</evidence>
<feature type="transmembrane region" description="Helical" evidence="1">
    <location>
        <begin position="6"/>
        <end position="28"/>
    </location>
</feature>
<organism evidence="2 3">
    <name type="scientific">Caenorhabditis japonica</name>
    <dbReference type="NCBI Taxonomy" id="281687"/>
    <lineage>
        <taxon>Eukaryota</taxon>
        <taxon>Metazoa</taxon>
        <taxon>Ecdysozoa</taxon>
        <taxon>Nematoda</taxon>
        <taxon>Chromadorea</taxon>
        <taxon>Rhabditida</taxon>
        <taxon>Rhabditina</taxon>
        <taxon>Rhabditomorpha</taxon>
        <taxon>Rhabditoidea</taxon>
        <taxon>Rhabditidae</taxon>
        <taxon>Peloderinae</taxon>
        <taxon>Caenorhabditis</taxon>
    </lineage>
</organism>
<dbReference type="EnsemblMetazoa" id="CJA07224.1">
    <property type="protein sequence ID" value="CJA07224.1"/>
    <property type="gene ID" value="WBGene00126428"/>
</dbReference>
<protein>
    <submittedName>
        <fullName evidence="2">Uncharacterized protein</fullName>
    </submittedName>
</protein>
<keyword evidence="1" id="KW-0812">Transmembrane</keyword>
<sequence length="116" mass="13389">MIAAQYIMIEILHLILFLTVPLAIAGCLGDSRNRQKVHLDRRQALRERQRFAVLSGRSVRSVIETEVDSDSTQCSKFTCVRMAPRLKEPDYERMDFDNETAIDLTEKPSFVMLEIE</sequence>
<reference evidence="2" key="2">
    <citation type="submission" date="2022-06" db="UniProtKB">
        <authorList>
            <consortium name="EnsemblMetazoa"/>
        </authorList>
    </citation>
    <scope>IDENTIFICATION</scope>
    <source>
        <strain evidence="2">DF5081</strain>
    </source>
</reference>
<keyword evidence="1" id="KW-1133">Transmembrane helix</keyword>
<keyword evidence="1" id="KW-0472">Membrane</keyword>
<name>A0A8R1DMY8_CAEJA</name>
<reference evidence="3" key="1">
    <citation type="submission" date="2010-08" db="EMBL/GenBank/DDBJ databases">
        <authorList>
            <consortium name="Caenorhabditis japonica Sequencing Consortium"/>
            <person name="Wilson R.K."/>
        </authorList>
    </citation>
    <scope>NUCLEOTIDE SEQUENCE [LARGE SCALE GENOMIC DNA]</scope>
    <source>
        <strain evidence="3">DF5081</strain>
    </source>
</reference>
<proteinExistence type="predicted"/>
<evidence type="ECO:0000313" key="2">
    <source>
        <dbReference type="EnsemblMetazoa" id="CJA07224.1"/>
    </source>
</evidence>
<dbReference type="Proteomes" id="UP000005237">
    <property type="component" value="Unassembled WGS sequence"/>
</dbReference>
<evidence type="ECO:0000313" key="3">
    <source>
        <dbReference type="Proteomes" id="UP000005237"/>
    </source>
</evidence>
<accession>A0A8R1DMY8</accession>
<keyword evidence="3" id="KW-1185">Reference proteome</keyword>
<dbReference type="AlphaFoldDB" id="A0A8R1DMY8"/>